<evidence type="ECO:0000313" key="10">
    <source>
        <dbReference type="EMBL" id="TCP08731.1"/>
    </source>
</evidence>
<evidence type="ECO:0000256" key="1">
    <source>
        <dbReference type="ARBA" id="ARBA00004651"/>
    </source>
</evidence>
<evidence type="ECO:0000256" key="4">
    <source>
        <dbReference type="ARBA" id="ARBA00022475"/>
    </source>
</evidence>
<dbReference type="OrthoDB" id="8717848at2"/>
<comment type="caution">
    <text evidence="9">The sequence shown here is derived from an EMBL/GenBank/DDBJ whole genome shotgun (WGS) entry which is preliminary data.</text>
</comment>
<feature type="transmembrane region" description="Helical" evidence="8">
    <location>
        <begin position="165"/>
        <end position="185"/>
    </location>
</feature>
<keyword evidence="3" id="KW-0813">Transport</keyword>
<keyword evidence="5 8" id="KW-0812">Transmembrane</keyword>
<evidence type="ECO:0000313" key="11">
    <source>
        <dbReference type="Proteomes" id="UP000239406"/>
    </source>
</evidence>
<dbReference type="Pfam" id="PF01925">
    <property type="entry name" value="TauE"/>
    <property type="match status" value="1"/>
</dbReference>
<feature type="transmembrane region" description="Helical" evidence="8">
    <location>
        <begin position="96"/>
        <end position="118"/>
    </location>
</feature>
<feature type="transmembrane region" description="Helical" evidence="8">
    <location>
        <begin position="226"/>
        <end position="246"/>
    </location>
</feature>
<dbReference type="PANTHER" id="PTHR30269:SF37">
    <property type="entry name" value="MEMBRANE TRANSPORTER PROTEIN"/>
    <property type="match status" value="1"/>
</dbReference>
<dbReference type="InterPro" id="IPR052017">
    <property type="entry name" value="TSUP"/>
</dbReference>
<feature type="transmembrane region" description="Helical" evidence="8">
    <location>
        <begin position="191"/>
        <end position="214"/>
    </location>
</feature>
<feature type="transmembrane region" description="Helical" evidence="8">
    <location>
        <begin position="68"/>
        <end position="89"/>
    </location>
</feature>
<evidence type="ECO:0000256" key="3">
    <source>
        <dbReference type="ARBA" id="ARBA00022448"/>
    </source>
</evidence>
<organism evidence="9 11">
    <name type="scientific">Caldimonas thermodepolymerans</name>
    <dbReference type="NCBI Taxonomy" id="215580"/>
    <lineage>
        <taxon>Bacteria</taxon>
        <taxon>Pseudomonadati</taxon>
        <taxon>Pseudomonadota</taxon>
        <taxon>Betaproteobacteria</taxon>
        <taxon>Burkholderiales</taxon>
        <taxon>Sphaerotilaceae</taxon>
        <taxon>Caldimonas</taxon>
    </lineage>
</organism>
<reference evidence="9 11" key="1">
    <citation type="submission" date="2018-02" db="EMBL/GenBank/DDBJ databases">
        <title>Reclassifiation of [Polyangium] brachysporum DSM 7029 as Guopingzhaonella breviflexa gen. nov., sp. nov., a member of the family Comamonadaceae.</title>
        <authorList>
            <person name="Tang B."/>
        </authorList>
    </citation>
    <scope>NUCLEOTIDE SEQUENCE [LARGE SCALE GENOMIC DNA]</scope>
    <source>
        <strain evidence="9 11">DSM 15344</strain>
    </source>
</reference>
<dbReference type="RefSeq" id="WP_104355821.1">
    <property type="nucleotide sequence ID" value="NZ_CALFFA010000024.1"/>
</dbReference>
<protein>
    <recommendedName>
        <fullName evidence="8">Probable membrane transporter protein</fullName>
    </recommendedName>
</protein>
<keyword evidence="7 8" id="KW-0472">Membrane</keyword>
<comment type="similarity">
    <text evidence="2 8">Belongs to the 4-toluene sulfonate uptake permease (TSUP) (TC 2.A.102) family.</text>
</comment>
<feature type="transmembrane region" description="Helical" evidence="8">
    <location>
        <begin position="6"/>
        <end position="30"/>
    </location>
</feature>
<gene>
    <name evidence="9" type="ORF">C1702_01125</name>
    <name evidence="10" type="ORF">EV676_102239</name>
</gene>
<accession>A0A2S5T9J3</accession>
<keyword evidence="11" id="KW-1185">Reference proteome</keyword>
<dbReference type="EMBL" id="SLXF01000002">
    <property type="protein sequence ID" value="TCP08731.1"/>
    <property type="molecule type" value="Genomic_DNA"/>
</dbReference>
<evidence type="ECO:0000256" key="7">
    <source>
        <dbReference type="ARBA" id="ARBA00023136"/>
    </source>
</evidence>
<keyword evidence="6 8" id="KW-1133">Transmembrane helix</keyword>
<proteinExistence type="inferred from homology"/>
<evidence type="ECO:0000313" key="9">
    <source>
        <dbReference type="EMBL" id="PPE71629.1"/>
    </source>
</evidence>
<dbReference type="Proteomes" id="UP000239406">
    <property type="component" value="Unassembled WGS sequence"/>
</dbReference>
<keyword evidence="4 8" id="KW-1003">Cell membrane</keyword>
<name>A0A2S5T9J3_9BURK</name>
<evidence type="ECO:0000256" key="6">
    <source>
        <dbReference type="ARBA" id="ARBA00022989"/>
    </source>
</evidence>
<dbReference type="AlphaFoldDB" id="A0A2S5T9J3"/>
<dbReference type="GO" id="GO:0005886">
    <property type="term" value="C:plasma membrane"/>
    <property type="evidence" value="ECO:0007669"/>
    <property type="project" value="UniProtKB-SubCell"/>
</dbReference>
<reference evidence="10 12" key="2">
    <citation type="submission" date="2019-03" db="EMBL/GenBank/DDBJ databases">
        <title>Genomic Encyclopedia of Type Strains, Phase IV (KMG-IV): sequencing the most valuable type-strain genomes for metagenomic binning, comparative biology and taxonomic classification.</title>
        <authorList>
            <person name="Goeker M."/>
        </authorList>
    </citation>
    <scope>NUCLEOTIDE SEQUENCE [LARGE SCALE GENOMIC DNA]</scope>
    <source>
        <strain evidence="10 12">DSM 15264</strain>
    </source>
</reference>
<sequence length="248" mass="25749">MTSEMGVIALGAMAAGFVQGLSGFGFGMVAMSIWVWSLDPHLAAVLTVAGSLAGQVLAALTLPRRWNWAMLLPLLGGAALGVPLGVRVLPMLDVHWFKLAFGAFLLVTCPLMLLAPRLPRVQGGWRGDALAGMAGGVMGGLGGFTGVIPTLWCTLRGLEKETQRALIQNFNLATLIATMVAYLASGAVQPAMAPALGLVGVSLCVPVLLGARWYARLSQQAFRQVVLGLLTASGGVVFVSGLVALLRS</sequence>
<dbReference type="EMBL" id="PSNY01000001">
    <property type="protein sequence ID" value="PPE71629.1"/>
    <property type="molecule type" value="Genomic_DNA"/>
</dbReference>
<dbReference type="Proteomes" id="UP000294772">
    <property type="component" value="Unassembled WGS sequence"/>
</dbReference>
<dbReference type="InterPro" id="IPR002781">
    <property type="entry name" value="TM_pro_TauE-like"/>
</dbReference>
<dbReference type="PANTHER" id="PTHR30269">
    <property type="entry name" value="TRANSMEMBRANE PROTEIN YFCA"/>
    <property type="match status" value="1"/>
</dbReference>
<evidence type="ECO:0000256" key="5">
    <source>
        <dbReference type="ARBA" id="ARBA00022692"/>
    </source>
</evidence>
<evidence type="ECO:0000313" key="12">
    <source>
        <dbReference type="Proteomes" id="UP000294772"/>
    </source>
</evidence>
<feature type="transmembrane region" description="Helical" evidence="8">
    <location>
        <begin position="130"/>
        <end position="153"/>
    </location>
</feature>
<evidence type="ECO:0000256" key="2">
    <source>
        <dbReference type="ARBA" id="ARBA00009142"/>
    </source>
</evidence>
<comment type="subcellular location">
    <subcellularLocation>
        <location evidence="1 8">Cell membrane</location>
        <topology evidence="1 8">Multi-pass membrane protein</topology>
    </subcellularLocation>
</comment>
<evidence type="ECO:0000256" key="8">
    <source>
        <dbReference type="RuleBase" id="RU363041"/>
    </source>
</evidence>